<dbReference type="Gene3D" id="1.20.120.1850">
    <property type="entry name" value="Ebh helix bundles repeating unit (S and A modules)"/>
    <property type="match status" value="1"/>
</dbReference>
<evidence type="ECO:0000313" key="7">
    <source>
        <dbReference type="EMBL" id="QYN52689.1"/>
    </source>
</evidence>
<keyword evidence="2" id="KW-0175">Coiled coil</keyword>
<feature type="coiled-coil region" evidence="2">
    <location>
        <begin position="2603"/>
        <end position="2630"/>
    </location>
</feature>
<evidence type="ECO:0000256" key="1">
    <source>
        <dbReference type="ARBA" id="ARBA00022729"/>
    </source>
</evidence>
<gene>
    <name evidence="7" type="ORF">GYM71_04395</name>
</gene>
<feature type="compositionally biased region" description="Low complexity" evidence="3">
    <location>
        <begin position="168"/>
        <end position="183"/>
    </location>
</feature>
<feature type="domain" description="DUF1542" evidence="6">
    <location>
        <begin position="1730"/>
        <end position="1801"/>
    </location>
</feature>
<dbReference type="InterPro" id="IPR024968">
    <property type="entry name" value="SlpA_C_lactobacillus"/>
</dbReference>
<accession>A0ABX8W535</accession>
<feature type="compositionally biased region" description="Polar residues" evidence="3">
    <location>
        <begin position="63"/>
        <end position="85"/>
    </location>
</feature>
<feature type="domain" description="DUF1542" evidence="6">
    <location>
        <begin position="1895"/>
        <end position="1963"/>
    </location>
</feature>
<feature type="region of interest" description="Disordered" evidence="3">
    <location>
        <begin position="63"/>
        <end position="101"/>
    </location>
</feature>
<dbReference type="EMBL" id="CP048268">
    <property type="protein sequence ID" value="QYN52689.1"/>
    <property type="molecule type" value="Genomic_DNA"/>
</dbReference>
<dbReference type="InterPro" id="IPR011439">
    <property type="entry name" value="DUF1542"/>
</dbReference>
<sequence length="3439" mass="371987">MVNRKDICMLGKNNFQERLKQMEMQDKHDQYSIRKLSIGAVSVLLGFSFFGINAESVKASEISPEQQTSQVATDSTTKTANNVVKENNHTDLNEEKSNKPDLTTYSGLSLFFKESNVDQSSASQTKQDSKVSKVTQKAINDSSAPNHEETEKSNSSTEVADSKENNDTNDNASANSGTSNSNQKQDKQNKDDQTNNDLEQNKLPDDSSNKQPTKPAKQQPKANQNLGLVDIIGDTPQVEGNVAKVYNWRQFVNAYQQKKIPANTTINEIDIMNDISADQDNGTTGFDFTGRKLLIKSSGLGRHKIDFKGNHPNLTSANSLDLTYENLELYSADFFGVIDTANVGNQKEAVITFKNVLFHGSQMVYSSSRTHIHFVGDQNVAETIHCPYPGTTASNGDNQQLFEFTKSDNTIDFDEGNFIGKTIAGNIIQMDGSNNTVNVAKGATVTLDPRGNADGINATKANPAEGTGTVFAIVMRGDKETVNVQGDLNINIGSGIFSDYDYKQASAIYINKTTKGNTSAFNILNGGNVKINTNGDIAAFNKRRNLLYDGGDINIRPRGSLTIIGQNMGIYNDTLVLIEGTATVQNGSFEARLEGVDTGRNAIILVDTGQGGSIIVNNPRSLILDAHLNKNPGTSIIGNNKISITNVRQALDLGDLLNGIGLTGSIALPPYHVLQVQKGSDTLNVNKIEMLNGNTKITSDYVKELEKKPVVSAILNQIPFLKTILEDAGKQNSTFDTVFAQVISKIFANSLLPGYNNARFIPANTSGFLDIDPTKVSVVTNEDGSREVVGAPGSVLNYQESKDGPESDGLFNKILPGGTDAYILASLKSPSGKITSWFPKNEQNGNMIESPYGKTADSDGSLKQKQFAAKVNNDGSFRLVLPTSTTANLDEKTQILLTPHANFVEYDPLALDEGSRPVAIDLKIASLANAQKEAAQAIKAAITQAKNNLPASLTPEQAAAFNQAMAQADAYTKQPTEKGYDENTSVYGAKDHLSVSSRQKKALAIIQAAIDTANAHDNLQTQKSKAIDELQSLANDQSAAYPSIKDKINQALVTATNNIKSSTTTADNLADILASEKENINGVVKSYKNNFKQELSESLSSVKEDLKAAGGDNNLTETQQTAINGLIDGQEITAVKDAIKRDGAIDLAQNEDQVKTADEQAKGNLKLIQDKIAAIKLVEQEANKQIEQHSQDASEIKDALNQAVSAILAGSDHDGSAGRDAIANVHNEKTLAAAKIEIANAASAAKLKLQNSGLNVDEQQKYLNAIDQAVLVVTAQKDSPSFDENKSIYGSNNDQEIANKVMQAKNLFEKEVAKAELAAYVNEIEQALETTTAENDKISTEQKNGTANIESVSDKNEDGSIADIAEKVSAAKATAKENILNEVKILAKKRLEDKRDTVLDNIRNISGLTSENIANNEKEANNLLTSQDKTGYSDLIDTSQDFSEIKTHISEGIKALADLQAAANETAQRNNAISNANNAIVAKQNEVNKKIDELDVLNDQEKQSFKDQIAAAIVSYNNAVEKTPTSAISKLADALVSQIDNILQDATGKVSTEFKAQKEAALSSISKQAQDARDQISKISDEQLSSTNKEYYNDLINQAEQLATTQIKAAQNTTDLNAAANQGKVDIQDALTKALVEAARSAAINDLLTAKKKNVAVIEQASTDHKISKESAQKYIDSITGYYDKAVGLVKNDTSIVDINSDSTLGISSMNNVANSIADDEEVQQLAKHKQDALAELDRLANSTLAEIKANASLSGVEKDQYESQITDALSQAKIAIEAETAIDGIDRQKDVAKAKLANIGTTAAFQGAKEEAWNKLNTAKSIVTDQINKLDSIDLPTKNKFLKEVQDSYDKSYAAIKDPNPETIEQIKQSADDGVTELKNIVSDVNVAIAISQQNLNNHVAKVIQEINNSSALTDDAKKETIAKIEDASATAIQNIGKATSEQDAKKAETDGENVIDKIAAESLDLAGSKEQAKASIATAANSAKSDLKTQYDQFIKDYNDFIQNNPNLTTAEKAAIKEDYDNASSAYEKATNSGQLIDTALTTATTKIDKAKNKSEVSDALVDGNHQITTIEQEASLAINKAQAKLNIRKASADAHTKLTDEKDITALNDVVNQGLANIDAETDAGLVAKDEKNALNGINNVISIANSENTKKQREAALNELAAILNGDPETGTEGILKQIADLLDENGKQGLTPEQVAAFQQKAQNAYDTAKGIISGADAKDIAGLKAEAIANINQALIDAKLQVAKNKAINELNNIADQARDDAPKEKDAIEQSLKDAIATINQATDVNSVDAAKSAGEKALNGIVAQAKDSALKNEKVAARDDLTKQAGKLKDQISQSWQNHLIDQTQYDRLTNQVNEALTAINLALDGAGSIDEVRLAKGNGQTSLDQIKTDLDQSEALNKALSDLDKASQNAYQIVDQVAAQIGKTPEEISQIANTMKGLIDKEHDKAVNDVKTAQTGVKPISTMKQIVKDAQDAVTNLTDGFQQKNELIGELNKHADEIKAALSDPSSKLDPLQITAGENKIDQALQNGISAILKADKTADLQSLKDNAITAIDNAKLPSDLLTEKNTAIAAINDYAVQAKKTIDQNQKSDENPNGLAKELIDSLKDQVEQARKKTIDQINNVNLTALTPDSLNDAKANISAALNGSVPEGQVPDFGKKGIDVIVNLTKQKAGVVQAKQEAIAKLENERAAALTAIINSNLLPDEQIPFKNKLQQLYDSSKQAINDLTDSDEQEVKKKADDIIANAGFADLISQAKQQGNKSTALRDLVSKKAKASKIINASQLSPDDKKDALAEIDQLFTAASDKVNEGKDIPEDVGKEIDELWQSGHKPNDWFAKAKENALSGSDQIGGLQTEFNKLTDDQRNNEAYKQYLADINDGISAFGQANTMENINDAYDKGMTAINKLNAQEEISRNLERAKNEINSHQSLSQQDKDKLIEKVKDHAKSSRNEIDNIVAPVGDTTGKAEQIKSAIDNFKANIESYINQAKTLAKNNADQEIKETYQHALEQLNEKFGSHSVTAATAKAYNDHEHVTGDTPEAIEADKLTAIKEIANAAITDAISSAQKVVAELKHKDGSDYSAADKAILTKEIAKQGKTLTDNLASISDPEQIKALITQAVSHLSLISSDPKTISEILQNNYPKDSNISNPVVNPITNSDNNNPENKTEEVMLMHNAYLYNANGQRDNQIILGAGSIVTSHGITRINGRDFYILVDQGAKQKKYYLAVGNVQSTSRILRHNAFVYNKHGKRIMSAGIRYKGKQIKTYGSQVTIKGKKYYIIAHNRYVKAANVGSKLIQNAQTANVAASSALTSQNIIEKRVMHNSYLYDQSGIRANRLIVLAGSKLNFEKQTTINGRPFYRLSDGLYIAANNIDGQSVALKHNAYIYNQHGERQTRRMLRKSQQIRVYGDPIKINGHKYYICDINKFVKAANF</sequence>
<feature type="coiled-coil region" evidence="2">
    <location>
        <begin position="2910"/>
        <end position="2944"/>
    </location>
</feature>
<reference evidence="7 8" key="1">
    <citation type="submission" date="2020-01" db="EMBL/GenBank/DDBJ databases">
        <title>Vast differences in strain-level diversity in the gut microbiota of two closely related honey bee species.</title>
        <authorList>
            <person name="Ellegaard K.M."/>
            <person name="Suenami S."/>
            <person name="Miyazaki R."/>
            <person name="Engel P."/>
        </authorList>
    </citation>
    <scope>NUCLEOTIDE SEQUENCE [LARGE SCALE GENOMIC DNA]</scope>
    <source>
        <strain evidence="7 8">ESL0416</strain>
    </source>
</reference>
<dbReference type="Proteomes" id="UP000826550">
    <property type="component" value="Chromosome"/>
</dbReference>
<dbReference type="Pfam" id="PF07564">
    <property type="entry name" value="DUF1542"/>
    <property type="match status" value="2"/>
</dbReference>
<feature type="region of interest" description="Disordered" evidence="3">
    <location>
        <begin position="117"/>
        <end position="225"/>
    </location>
</feature>
<evidence type="ECO:0000256" key="3">
    <source>
        <dbReference type="SAM" id="MobiDB-lite"/>
    </source>
</evidence>
<organism evidence="7 8">
    <name type="scientific">Lactobacillus panisapium</name>
    <dbReference type="NCBI Taxonomy" id="2012495"/>
    <lineage>
        <taxon>Bacteria</taxon>
        <taxon>Bacillati</taxon>
        <taxon>Bacillota</taxon>
        <taxon>Bacilli</taxon>
        <taxon>Lactobacillales</taxon>
        <taxon>Lactobacillaceae</taxon>
        <taxon>Lactobacillus</taxon>
    </lineage>
</organism>
<dbReference type="Pfam" id="PF04650">
    <property type="entry name" value="YSIRK_signal"/>
    <property type="match status" value="1"/>
</dbReference>
<keyword evidence="1" id="KW-0732">Signal</keyword>
<feature type="coiled-coil region" evidence="2">
    <location>
        <begin position="1473"/>
        <end position="1500"/>
    </location>
</feature>
<feature type="compositionally biased region" description="Polar residues" evidence="3">
    <location>
        <begin position="117"/>
        <end position="145"/>
    </location>
</feature>
<evidence type="ECO:0000259" key="4">
    <source>
        <dbReference type="Pfam" id="PF03217"/>
    </source>
</evidence>
<feature type="compositionally biased region" description="Basic and acidic residues" evidence="3">
    <location>
        <begin position="86"/>
        <end position="99"/>
    </location>
</feature>
<feature type="compositionally biased region" description="Low complexity" evidence="3">
    <location>
        <begin position="209"/>
        <end position="225"/>
    </location>
</feature>
<evidence type="ECO:0000313" key="8">
    <source>
        <dbReference type="Proteomes" id="UP000826550"/>
    </source>
</evidence>
<dbReference type="InterPro" id="IPR005877">
    <property type="entry name" value="YSIRK_signal_dom"/>
</dbReference>
<feature type="domain" description="S-layer protein C-terminal" evidence="4">
    <location>
        <begin position="3377"/>
        <end position="3437"/>
    </location>
</feature>
<evidence type="ECO:0000259" key="6">
    <source>
        <dbReference type="Pfam" id="PF07564"/>
    </source>
</evidence>
<dbReference type="RefSeq" id="WP_220221062.1">
    <property type="nucleotide sequence ID" value="NZ_CP048268.1"/>
</dbReference>
<dbReference type="Pfam" id="PF03217">
    <property type="entry name" value="SlpA"/>
    <property type="match status" value="3"/>
</dbReference>
<feature type="coiled-coil region" evidence="2">
    <location>
        <begin position="1310"/>
        <end position="1341"/>
    </location>
</feature>
<evidence type="ECO:0000256" key="2">
    <source>
        <dbReference type="SAM" id="Coils"/>
    </source>
</evidence>
<feature type="coiled-coil region" evidence="2">
    <location>
        <begin position="2974"/>
        <end position="3021"/>
    </location>
</feature>
<name>A0ABX8W535_9LACO</name>
<protein>
    <submittedName>
        <fullName evidence="7">DUF1542 domain-containing protein</fullName>
    </submittedName>
</protein>
<feature type="domain" description="S-layer protein C-terminal" evidence="4">
    <location>
        <begin position="3173"/>
        <end position="3220"/>
    </location>
</feature>
<feature type="compositionally biased region" description="Basic and acidic residues" evidence="3">
    <location>
        <begin position="184"/>
        <end position="208"/>
    </location>
</feature>
<feature type="coiled-coil region" evidence="2">
    <location>
        <begin position="2683"/>
        <end position="2738"/>
    </location>
</feature>
<keyword evidence="8" id="KW-1185">Reference proteome</keyword>
<feature type="domain" description="S-layer protein C-terminal" evidence="4">
    <location>
        <begin position="3235"/>
        <end position="3296"/>
    </location>
</feature>
<dbReference type="NCBIfam" id="TIGR01168">
    <property type="entry name" value="YSIRK_signal"/>
    <property type="match status" value="1"/>
</dbReference>
<feature type="coiled-coil region" evidence="2">
    <location>
        <begin position="1555"/>
        <end position="1582"/>
    </location>
</feature>
<feature type="domain" description="YSIRK Gram-positive signal peptide" evidence="5">
    <location>
        <begin position="29"/>
        <end position="51"/>
    </location>
</feature>
<evidence type="ECO:0000259" key="5">
    <source>
        <dbReference type="Pfam" id="PF04650"/>
    </source>
</evidence>
<proteinExistence type="predicted"/>